<organism evidence="1 2">
    <name type="scientific">Rhizopus stolonifer</name>
    <name type="common">Rhizopus nigricans</name>
    <dbReference type="NCBI Taxonomy" id="4846"/>
    <lineage>
        <taxon>Eukaryota</taxon>
        <taxon>Fungi</taxon>
        <taxon>Fungi incertae sedis</taxon>
        <taxon>Mucoromycota</taxon>
        <taxon>Mucoromycotina</taxon>
        <taxon>Mucoromycetes</taxon>
        <taxon>Mucorales</taxon>
        <taxon>Mucorineae</taxon>
        <taxon>Rhizopodaceae</taxon>
        <taxon>Rhizopus</taxon>
    </lineage>
</organism>
<keyword evidence="2" id="KW-1185">Reference proteome</keyword>
<proteinExistence type="predicted"/>
<accession>A0A367KTN4</accession>
<sequence length="82" mass="9374">MSSHKKLMAEEFLDGLCHGEVIQDIQPSTVQHPRDRPRDLFSFEFMGRRFSTMKRYGVCDGTDHNKRRCPLASSESVSLGSQ</sequence>
<gene>
    <name evidence="1" type="ORF">CU098_003496</name>
</gene>
<evidence type="ECO:0000313" key="1">
    <source>
        <dbReference type="EMBL" id="RCI05555.1"/>
    </source>
</evidence>
<reference evidence="1 2" key="1">
    <citation type="journal article" date="2018" name="G3 (Bethesda)">
        <title>Phylogenetic and Phylogenomic Definition of Rhizopus Species.</title>
        <authorList>
            <person name="Gryganskyi A.P."/>
            <person name="Golan J."/>
            <person name="Dolatabadi S."/>
            <person name="Mondo S."/>
            <person name="Robb S."/>
            <person name="Idnurm A."/>
            <person name="Muszewska A."/>
            <person name="Steczkiewicz K."/>
            <person name="Masonjones S."/>
            <person name="Liao H.L."/>
            <person name="Gajdeczka M.T."/>
            <person name="Anike F."/>
            <person name="Vuek A."/>
            <person name="Anishchenko I.M."/>
            <person name="Voigt K."/>
            <person name="de Hoog G.S."/>
            <person name="Smith M.E."/>
            <person name="Heitman J."/>
            <person name="Vilgalys R."/>
            <person name="Stajich J.E."/>
        </authorList>
    </citation>
    <scope>NUCLEOTIDE SEQUENCE [LARGE SCALE GENOMIC DNA]</scope>
    <source>
        <strain evidence="1 2">LSU 92-RS-03</strain>
    </source>
</reference>
<dbReference type="EMBL" id="PJQM01000359">
    <property type="protein sequence ID" value="RCI05555.1"/>
    <property type="molecule type" value="Genomic_DNA"/>
</dbReference>
<name>A0A367KTN4_RHIST</name>
<dbReference type="Proteomes" id="UP000253551">
    <property type="component" value="Unassembled WGS sequence"/>
</dbReference>
<comment type="caution">
    <text evidence="1">The sequence shown here is derived from an EMBL/GenBank/DDBJ whole genome shotgun (WGS) entry which is preliminary data.</text>
</comment>
<protein>
    <submittedName>
        <fullName evidence="1">Uncharacterized protein</fullName>
    </submittedName>
</protein>
<evidence type="ECO:0000313" key="2">
    <source>
        <dbReference type="Proteomes" id="UP000253551"/>
    </source>
</evidence>
<feature type="non-terminal residue" evidence="1">
    <location>
        <position position="82"/>
    </location>
</feature>
<dbReference type="AlphaFoldDB" id="A0A367KTN4"/>